<organism evidence="1 2">
    <name type="scientific">Rhodocytophaga aerolata</name>
    <dbReference type="NCBI Taxonomy" id="455078"/>
    <lineage>
        <taxon>Bacteria</taxon>
        <taxon>Pseudomonadati</taxon>
        <taxon>Bacteroidota</taxon>
        <taxon>Cytophagia</taxon>
        <taxon>Cytophagales</taxon>
        <taxon>Rhodocytophagaceae</taxon>
        <taxon>Rhodocytophaga</taxon>
    </lineage>
</organism>
<evidence type="ECO:0000313" key="2">
    <source>
        <dbReference type="Proteomes" id="UP001168528"/>
    </source>
</evidence>
<proteinExistence type="predicted"/>
<name>A0ABT8R3N3_9BACT</name>
<protein>
    <submittedName>
        <fullName evidence="1">Uncharacterized protein</fullName>
    </submittedName>
</protein>
<sequence length="47" mass="4979">MEKDNFIPPLAEGSAGSRISVCQKDSCFYKQAGAAGVMGQSPFTSYC</sequence>
<comment type="caution">
    <text evidence="1">The sequence shown here is derived from an EMBL/GenBank/DDBJ whole genome shotgun (WGS) entry which is preliminary data.</text>
</comment>
<dbReference type="EMBL" id="JAUKPO010000005">
    <property type="protein sequence ID" value="MDO1446707.1"/>
    <property type="molecule type" value="Genomic_DNA"/>
</dbReference>
<dbReference type="Proteomes" id="UP001168528">
    <property type="component" value="Unassembled WGS sequence"/>
</dbReference>
<evidence type="ECO:0000313" key="1">
    <source>
        <dbReference type="EMBL" id="MDO1446707.1"/>
    </source>
</evidence>
<reference evidence="1" key="1">
    <citation type="submission" date="2023-07" db="EMBL/GenBank/DDBJ databases">
        <title>The genome sequence of Rhodocytophaga aerolata KACC 12507.</title>
        <authorList>
            <person name="Zhang X."/>
        </authorList>
    </citation>
    <scope>NUCLEOTIDE SEQUENCE</scope>
    <source>
        <strain evidence="1">KACC 12507</strain>
    </source>
</reference>
<gene>
    <name evidence="1" type="ORF">Q0590_10620</name>
</gene>
<accession>A0ABT8R3N3</accession>
<dbReference type="RefSeq" id="WP_302037512.1">
    <property type="nucleotide sequence ID" value="NZ_JAUKPO010000005.1"/>
</dbReference>
<keyword evidence="2" id="KW-1185">Reference proteome</keyword>